<comment type="subunit">
    <text evidence="10">Forms a complex with SecD. Part of the essential Sec protein translocation apparatus which comprises SecA, SecYEG and auxiliary proteins SecDF-YajC and YidC.</text>
</comment>
<reference evidence="14" key="1">
    <citation type="submission" date="2021-03" db="EMBL/GenBank/DDBJ databases">
        <title>novel species isolated from a fishpond in China.</title>
        <authorList>
            <person name="Lu H."/>
            <person name="Cai Z."/>
        </authorList>
    </citation>
    <scope>NUCLEOTIDE SEQUENCE</scope>
    <source>
        <strain evidence="14">JCM 30855</strain>
    </source>
</reference>
<evidence type="ECO:0000256" key="10">
    <source>
        <dbReference type="HAMAP-Rule" id="MF_01464"/>
    </source>
</evidence>
<dbReference type="Pfam" id="PF22599">
    <property type="entry name" value="SecDF_P1_head"/>
    <property type="match status" value="1"/>
</dbReference>
<keyword evidence="6 9" id="KW-1133">Transmembrane helix</keyword>
<dbReference type="InterPro" id="IPR048631">
    <property type="entry name" value="SecD_1st"/>
</dbReference>
<evidence type="ECO:0000313" key="15">
    <source>
        <dbReference type="Proteomes" id="UP000664654"/>
    </source>
</evidence>
<dbReference type="GO" id="GO:0043952">
    <property type="term" value="P:protein transport by the Sec complex"/>
    <property type="evidence" value="ECO:0007669"/>
    <property type="project" value="UniProtKB-UniRule"/>
</dbReference>
<feature type="transmembrane region" description="Helical" evidence="9">
    <location>
        <begin position="479"/>
        <end position="503"/>
    </location>
</feature>
<feature type="domain" description="Protein export membrane protein SecD/SecF C-terminal" evidence="11">
    <location>
        <begin position="338"/>
        <end position="498"/>
    </location>
</feature>
<dbReference type="InterPro" id="IPR048634">
    <property type="entry name" value="SecD_SecF_C"/>
</dbReference>
<evidence type="ECO:0000259" key="11">
    <source>
        <dbReference type="Pfam" id="PF02355"/>
    </source>
</evidence>
<dbReference type="GO" id="GO:0015450">
    <property type="term" value="F:protein-transporting ATPase activity"/>
    <property type="evidence" value="ECO:0007669"/>
    <property type="project" value="InterPro"/>
</dbReference>
<dbReference type="RefSeq" id="WP_206573218.1">
    <property type="nucleotide sequence ID" value="NZ_JAFKCV010000003.1"/>
</dbReference>
<evidence type="ECO:0000256" key="3">
    <source>
        <dbReference type="ARBA" id="ARBA00022475"/>
    </source>
</evidence>
<feature type="transmembrane region" description="Helical" evidence="9">
    <location>
        <begin position="538"/>
        <end position="556"/>
    </location>
</feature>
<dbReference type="NCBIfam" id="TIGR01129">
    <property type="entry name" value="secD"/>
    <property type="match status" value="1"/>
</dbReference>
<evidence type="ECO:0000256" key="4">
    <source>
        <dbReference type="ARBA" id="ARBA00022692"/>
    </source>
</evidence>
<dbReference type="InterPro" id="IPR022645">
    <property type="entry name" value="SecD/SecF_bac"/>
</dbReference>
<dbReference type="EMBL" id="JAFKCV010000003">
    <property type="protein sequence ID" value="MBN7825116.1"/>
    <property type="molecule type" value="Genomic_DNA"/>
</dbReference>
<feature type="transmembrane region" description="Helical" evidence="9">
    <location>
        <begin position="406"/>
        <end position="426"/>
    </location>
</feature>
<evidence type="ECO:0000256" key="6">
    <source>
        <dbReference type="ARBA" id="ARBA00022989"/>
    </source>
</evidence>
<dbReference type="GO" id="GO:0005886">
    <property type="term" value="C:plasma membrane"/>
    <property type="evidence" value="ECO:0007669"/>
    <property type="project" value="UniProtKB-SubCell"/>
</dbReference>
<dbReference type="InterPro" id="IPR005791">
    <property type="entry name" value="SecD"/>
</dbReference>
<feature type="transmembrane region" description="Helical" evidence="9">
    <location>
        <begin position="352"/>
        <end position="373"/>
    </location>
</feature>
<keyword evidence="5 9" id="KW-0653">Protein transport</keyword>
<feature type="transmembrane region" description="Helical" evidence="9">
    <location>
        <begin position="658"/>
        <end position="676"/>
    </location>
</feature>
<comment type="subcellular location">
    <subcellularLocation>
        <location evidence="1 9">Cell membrane</location>
        <topology evidence="1 9">Multi-pass membrane protein</topology>
    </subcellularLocation>
</comment>
<dbReference type="GO" id="GO:0006605">
    <property type="term" value="P:protein targeting"/>
    <property type="evidence" value="ECO:0007669"/>
    <property type="project" value="UniProtKB-UniRule"/>
</dbReference>
<feature type="transmembrane region" description="Helical" evidence="9">
    <location>
        <begin position="380"/>
        <end position="400"/>
    </location>
</feature>
<dbReference type="Proteomes" id="UP000664654">
    <property type="component" value="Unassembled WGS sequence"/>
</dbReference>
<feature type="transmembrane region" description="Helical" evidence="9">
    <location>
        <begin position="789"/>
        <end position="812"/>
    </location>
</feature>
<keyword evidence="7 9" id="KW-0811">Translocation</keyword>
<keyword evidence="3 9" id="KW-1003">Cell membrane</keyword>
<evidence type="ECO:0000256" key="5">
    <source>
        <dbReference type="ARBA" id="ARBA00022927"/>
    </source>
</evidence>
<feature type="transmembrane region" description="Helical" evidence="9">
    <location>
        <begin position="683"/>
        <end position="702"/>
    </location>
</feature>
<dbReference type="FunFam" id="1.20.1640.10:FF:000004">
    <property type="entry name" value="Protein translocase subunit SecD"/>
    <property type="match status" value="1"/>
</dbReference>
<keyword evidence="4 9" id="KW-0812">Transmembrane</keyword>
<gene>
    <name evidence="9 14" type="primary">secD</name>
    <name evidence="10" type="synonym">secF</name>
    <name evidence="14" type="ORF">J0A66_07760</name>
</gene>
<feature type="domain" description="Protein export membrane protein SecD/SecF C-terminal" evidence="11">
    <location>
        <begin position="634"/>
        <end position="814"/>
    </location>
</feature>
<evidence type="ECO:0000313" key="14">
    <source>
        <dbReference type="EMBL" id="MBN7825116.1"/>
    </source>
</evidence>
<feature type="domain" description="SecDF P1 head subdomain" evidence="13">
    <location>
        <begin position="230"/>
        <end position="334"/>
    </location>
</feature>
<dbReference type="InterPro" id="IPR022646">
    <property type="entry name" value="SecD/SecF_CS"/>
</dbReference>
<dbReference type="SUPFAM" id="SSF82866">
    <property type="entry name" value="Multidrug efflux transporter AcrB transmembrane domain"/>
    <property type="match status" value="2"/>
</dbReference>
<dbReference type="InterPro" id="IPR054384">
    <property type="entry name" value="SecDF_P1_head"/>
</dbReference>
<dbReference type="NCBIfam" id="TIGR00966">
    <property type="entry name" value="transloc_SecF"/>
    <property type="match status" value="1"/>
</dbReference>
<comment type="similarity">
    <text evidence="10">Belongs to the SecD/SecF family. SecF subfamily.</text>
</comment>
<dbReference type="AlphaFoldDB" id="A0A939DNP4"/>
<evidence type="ECO:0000256" key="7">
    <source>
        <dbReference type="ARBA" id="ARBA00023010"/>
    </source>
</evidence>
<dbReference type="PANTHER" id="PTHR30081">
    <property type="entry name" value="PROTEIN-EXPORT MEMBRANE PROTEIN SEC"/>
    <property type="match status" value="1"/>
</dbReference>
<evidence type="ECO:0000256" key="1">
    <source>
        <dbReference type="ARBA" id="ARBA00004651"/>
    </source>
</evidence>
<feature type="transmembrane region" description="Helical" evidence="9">
    <location>
        <begin position="762"/>
        <end position="783"/>
    </location>
</feature>
<keyword evidence="15" id="KW-1185">Reference proteome</keyword>
<organism evidence="14 15">
    <name type="scientific">Bowmanella dokdonensis</name>
    <dbReference type="NCBI Taxonomy" id="751969"/>
    <lineage>
        <taxon>Bacteria</taxon>
        <taxon>Pseudomonadati</taxon>
        <taxon>Pseudomonadota</taxon>
        <taxon>Gammaproteobacteria</taxon>
        <taxon>Alteromonadales</taxon>
        <taxon>Alteromonadaceae</taxon>
        <taxon>Bowmanella</taxon>
    </lineage>
</organism>
<name>A0A939DNP4_9ALTE</name>
<dbReference type="HAMAP" id="MF_01463_B">
    <property type="entry name" value="SecD_B"/>
    <property type="match status" value="1"/>
</dbReference>
<keyword evidence="2 9" id="KW-0813">Transport</keyword>
<accession>A0A939DNP4</accession>
<comment type="caution">
    <text evidence="14">The sequence shown here is derived from an EMBL/GenBank/DDBJ whole genome shotgun (WGS) entry which is preliminary data.</text>
</comment>
<evidence type="ECO:0000256" key="9">
    <source>
        <dbReference type="HAMAP-Rule" id="MF_01463"/>
    </source>
</evidence>
<proteinExistence type="inferred from homology"/>
<comment type="subunit">
    <text evidence="9">Forms a complex with SecF. Part of the essential Sec protein translocation apparatus which comprises SecA, SecYEG and auxiliary proteins SecDF-YajC and YidC.</text>
</comment>
<dbReference type="InterPro" id="IPR022813">
    <property type="entry name" value="SecD/SecF_arch_bac"/>
</dbReference>
<evidence type="ECO:0000259" key="12">
    <source>
        <dbReference type="Pfam" id="PF21760"/>
    </source>
</evidence>
<evidence type="ECO:0000256" key="8">
    <source>
        <dbReference type="ARBA" id="ARBA00023136"/>
    </source>
</evidence>
<dbReference type="HAMAP" id="MF_01464_B">
    <property type="entry name" value="SecF_B"/>
    <property type="match status" value="1"/>
</dbReference>
<dbReference type="PRINTS" id="PR01755">
    <property type="entry name" value="SECFTRNLCASE"/>
</dbReference>
<dbReference type="InterPro" id="IPR005665">
    <property type="entry name" value="SecF_bac"/>
</dbReference>
<dbReference type="InterPro" id="IPR055344">
    <property type="entry name" value="SecD_SecF_C_bact"/>
</dbReference>
<dbReference type="NCBIfam" id="NF009583">
    <property type="entry name" value="PRK13024.1-3"/>
    <property type="match status" value="1"/>
</dbReference>
<comment type="caution">
    <text evidence="9">Lacks conserved residue(s) required for the propagation of feature annotation.</text>
</comment>
<dbReference type="Gene3D" id="3.30.1360.200">
    <property type="match status" value="1"/>
</dbReference>
<dbReference type="PANTHER" id="PTHR30081:SF1">
    <property type="entry name" value="PROTEIN TRANSLOCASE SUBUNIT SECD"/>
    <property type="match status" value="1"/>
</dbReference>
<dbReference type="GO" id="GO:0065002">
    <property type="term" value="P:intracellular protein transmembrane transport"/>
    <property type="evidence" value="ECO:0007669"/>
    <property type="project" value="UniProtKB-UniRule"/>
</dbReference>
<dbReference type="Gene3D" id="1.20.1640.10">
    <property type="entry name" value="Multidrug efflux transporter AcrB transmembrane domain"/>
    <property type="match status" value="2"/>
</dbReference>
<comment type="function">
    <text evidence="9">Part of the Sec protein translocase complex. Interacts with the SecYEG preprotein conducting channel. SecDF uses the proton motive force (PMF) to complete protein translocation after the ATP-dependent function of SecA.</text>
</comment>
<dbReference type="Pfam" id="PF21760">
    <property type="entry name" value="SecD_1st"/>
    <property type="match status" value="1"/>
</dbReference>
<comment type="similarity">
    <text evidence="9">Belongs to the SecD/SecF family. SecD subfamily.</text>
</comment>
<dbReference type="Pfam" id="PF07549">
    <property type="entry name" value="Sec_GG"/>
    <property type="match status" value="2"/>
</dbReference>
<dbReference type="NCBIfam" id="TIGR00916">
    <property type="entry name" value="2A0604s01"/>
    <property type="match status" value="2"/>
</dbReference>
<feature type="domain" description="Protein translocase subunit SecDF P1" evidence="12">
    <location>
        <begin position="154"/>
        <end position="209"/>
    </location>
</feature>
<feature type="transmembrane region" description="Helical" evidence="9">
    <location>
        <begin position="708"/>
        <end position="725"/>
    </location>
</feature>
<dbReference type="Gene3D" id="3.30.70.3400">
    <property type="match status" value="1"/>
</dbReference>
<protein>
    <recommendedName>
        <fullName evidence="9 10">Multifunctional fusion protein</fullName>
    </recommendedName>
    <domain>
        <recommendedName>
            <fullName evidence="9">Protein translocase subunit SecD</fullName>
        </recommendedName>
    </domain>
    <domain>
        <recommendedName>
            <fullName evidence="10">Protein-export membrane protein SecF</fullName>
        </recommendedName>
    </domain>
</protein>
<dbReference type="Pfam" id="PF02355">
    <property type="entry name" value="SecD_SecF_C"/>
    <property type="match status" value="2"/>
</dbReference>
<evidence type="ECO:0000256" key="2">
    <source>
        <dbReference type="ARBA" id="ARBA00022448"/>
    </source>
</evidence>
<feature type="transmembrane region" description="Helical" evidence="9">
    <location>
        <begin position="454"/>
        <end position="473"/>
    </location>
</feature>
<sequence length="839" mass="90505">MKSLSSRALVYSLIILFGLLSALPNILPERLAEKLPVWYQQNTLNLGLDLRGGSHLLMEVNTKALLQNVNQQLAEQLRTALREARIPYQVPVFDSESVRIAPRQAHQLNSMMQAVKPLLESPDGKTHQLQEQKGQLLLSLTPAHRQALLDDALDRSLEVLRKRLDESGLVDPSISRQGENGILIQLPGVEDPQHIRKLLGTTAKLSFHWTANLDSTSQTSIQAVKERGGDGSYSLEQRVAMDGSHLIDAQMAFAQETRQPVVNFELDDEGARQFGEMTQKNLGRVLAVVLDGEVITAPVIRSVISGGRGEISGDFSVIEARDLALLLRAGALPAPMDVLEERTVGPDLGSDAIAMGLSTGLLGATLVIGFMLAIYGRWGLIACVSLVLNMGLLFGLLSLLGATLTLPGIAGIILTLGMAVDANILINERIREETCKGYSATLALHQGFDRAYSTILDSNLTTLIAVALLFLFGSGPVRGFAVTIGIGLLTSMFTAISVTRLLMEVSIRRTGRRPLQIAGISLLDGLSNSKLDPMKGRYLGLALSALLSLTAIGLFFKPGLDYGIDFKGGTLVEMQVSDISLDSLRGAFAQQGLASVAIQEFSEPGHFLARLPIAEAQKGGESQSAELLRQAVLQAAPEAQILKVEMVGPKVSGGFSDATILAILLAGCGMLLFLWYRFEFHFALAATATIALDLTKTIGFFVLAGVEFNLTAVAALLALIGYSINDKVVVFDRIRENLYQTPDRPMLEILNQSITSTLTRTVLTSATTFLALLPMGIAGGHAVESFALPMLFGIIIGTSSSVFIASPILYFLGQRRLKKGLPQLRPSDDELQRQLESLP</sequence>
<evidence type="ECO:0000259" key="13">
    <source>
        <dbReference type="Pfam" id="PF22599"/>
    </source>
</evidence>
<keyword evidence="8 9" id="KW-0472">Membrane</keyword>